<sequence>MAVCAVRAGLLSSLRRGGGGVGGAFLSPLKNNNNNVLLRPLAAAGIMSKAMRPKDYTRPPPFPYKEHTYGFFQSLIDGTTHRLDDNSKIIVVDGPIAVGKTKFAKEIAEELDMLYIPQASMDMVYINHYGHDFRQMDKDLPPTVQSFDERDFLRHPNHGNVAGFQMAMFNIRLEQYINALAHLLSTGQGIVMEGSIYSDFVYVEAMTRCGYISKQVKDYYYECRQMTVPELMRPHLVIYLDCPVDVVLQRIKARALPHETNSPALTPQFLTHMDNIYKQQHLKQISTHAELLIYDWSGEGEPEVVVEDIERIDFSIDTHSSKFEDWQLKNEDEWGEQRCMYTKRAYQIMHWAAVPRFNVPELLINADDYKVYEEVYYSAPGNKYAPGFNAEMGDQFILGKTKSEARTTNV</sequence>
<comment type="subcellular location">
    <subcellularLocation>
        <location evidence="3 13">Mitochondrion matrix</location>
    </subcellularLocation>
</comment>
<evidence type="ECO:0000256" key="10">
    <source>
        <dbReference type="ARBA" id="ARBA00022946"/>
    </source>
</evidence>
<evidence type="ECO:0000256" key="8">
    <source>
        <dbReference type="ARBA" id="ARBA00022660"/>
    </source>
</evidence>
<protein>
    <recommendedName>
        <fullName evidence="5 13">NADH dehydrogenase [ubiquinone] 1 alpha subcomplex subunit 10, mitochondrial</fullName>
    </recommendedName>
</protein>
<evidence type="ECO:0000256" key="6">
    <source>
        <dbReference type="ARBA" id="ARBA00022448"/>
    </source>
</evidence>
<comment type="cofactor">
    <cofactor evidence="1 13">
        <name>FAD</name>
        <dbReference type="ChEBI" id="CHEBI:57692"/>
    </cofactor>
</comment>
<keyword evidence="16" id="KW-1185">Reference proteome</keyword>
<keyword evidence="6 13" id="KW-0813">Transport</keyword>
<dbReference type="SUPFAM" id="SSF52540">
    <property type="entry name" value="P-loop containing nucleoside triphosphate hydrolases"/>
    <property type="match status" value="1"/>
</dbReference>
<accession>A0AAE1BMZ6</accession>
<dbReference type="EMBL" id="JAWQEG010006899">
    <property type="protein sequence ID" value="KAK3853598.1"/>
    <property type="molecule type" value="Genomic_DNA"/>
</dbReference>
<keyword evidence="10" id="KW-0809">Transit peptide</keyword>
<comment type="function">
    <text evidence="2 13">Accessory subunit of the mitochondrial membrane respiratory chain NADH dehydrogenase (Complex I), that is believed not to be involved in catalysis. Complex I functions in the transfer of electrons from NADH to the respiratory chain. The immediate electron acceptor for the enzyme is believed to be ubiquinone.</text>
</comment>
<dbReference type="PANTHER" id="PTHR10513">
    <property type="entry name" value="DEOXYNUCLEOSIDE KINASE"/>
    <property type="match status" value="1"/>
</dbReference>
<evidence type="ECO:0000313" key="15">
    <source>
        <dbReference type="EMBL" id="KAK3853598.1"/>
    </source>
</evidence>
<proteinExistence type="inferred from homology"/>
<keyword evidence="12 13" id="KW-0496">Mitochondrion</keyword>
<feature type="domain" description="Deoxynucleoside kinase" evidence="14">
    <location>
        <begin position="90"/>
        <end position="319"/>
    </location>
</feature>
<evidence type="ECO:0000259" key="14">
    <source>
        <dbReference type="Pfam" id="PF01712"/>
    </source>
</evidence>
<dbReference type="GO" id="GO:0005759">
    <property type="term" value="C:mitochondrial matrix"/>
    <property type="evidence" value="ECO:0007669"/>
    <property type="project" value="UniProtKB-SubCell"/>
</dbReference>
<evidence type="ECO:0000313" key="16">
    <source>
        <dbReference type="Proteomes" id="UP001286313"/>
    </source>
</evidence>
<evidence type="ECO:0000256" key="12">
    <source>
        <dbReference type="ARBA" id="ARBA00023128"/>
    </source>
</evidence>
<dbReference type="InterPro" id="IPR027417">
    <property type="entry name" value="P-loop_NTPase"/>
</dbReference>
<evidence type="ECO:0000256" key="3">
    <source>
        <dbReference type="ARBA" id="ARBA00004305"/>
    </source>
</evidence>
<dbReference type="PANTHER" id="PTHR10513:SF15">
    <property type="entry name" value="NADH DEHYDROGENASE [UBIQUINONE] 1 ALPHA SUBCOMPLEX SUBUNIT 10, MITOCHONDRIAL"/>
    <property type="match status" value="1"/>
</dbReference>
<dbReference type="Gene3D" id="3.40.50.300">
    <property type="entry name" value="P-loop containing nucleotide triphosphate hydrolases"/>
    <property type="match status" value="1"/>
</dbReference>
<dbReference type="AlphaFoldDB" id="A0AAE1BMZ6"/>
<comment type="similarity">
    <text evidence="4 13">Belongs to the complex I NDUFA10 subunit family.</text>
</comment>
<organism evidence="15 16">
    <name type="scientific">Petrolisthes cinctipes</name>
    <name type="common">Flat porcelain crab</name>
    <dbReference type="NCBI Taxonomy" id="88211"/>
    <lineage>
        <taxon>Eukaryota</taxon>
        <taxon>Metazoa</taxon>
        <taxon>Ecdysozoa</taxon>
        <taxon>Arthropoda</taxon>
        <taxon>Crustacea</taxon>
        <taxon>Multicrustacea</taxon>
        <taxon>Malacostraca</taxon>
        <taxon>Eumalacostraca</taxon>
        <taxon>Eucarida</taxon>
        <taxon>Decapoda</taxon>
        <taxon>Pleocyemata</taxon>
        <taxon>Anomura</taxon>
        <taxon>Galatheoidea</taxon>
        <taxon>Porcellanidae</taxon>
        <taxon>Petrolisthes</taxon>
    </lineage>
</organism>
<evidence type="ECO:0000256" key="13">
    <source>
        <dbReference type="PIRNR" id="PIRNR000543"/>
    </source>
</evidence>
<dbReference type="Proteomes" id="UP001286313">
    <property type="component" value="Unassembled WGS sequence"/>
</dbReference>
<dbReference type="GO" id="GO:0006120">
    <property type="term" value="P:mitochondrial electron transport, NADH to ubiquinone"/>
    <property type="evidence" value="ECO:0007669"/>
    <property type="project" value="InterPro"/>
</dbReference>
<evidence type="ECO:0000256" key="4">
    <source>
        <dbReference type="ARBA" id="ARBA00008606"/>
    </source>
</evidence>
<keyword evidence="7 13" id="KW-0285">Flavoprotein</keyword>
<keyword evidence="9 13" id="KW-0274">FAD</keyword>
<name>A0AAE1BMZ6_PETCI</name>
<evidence type="ECO:0000256" key="2">
    <source>
        <dbReference type="ARBA" id="ARBA00003195"/>
    </source>
</evidence>
<keyword evidence="8 13" id="KW-0679">Respiratory chain</keyword>
<comment type="caution">
    <text evidence="15">The sequence shown here is derived from an EMBL/GenBank/DDBJ whole genome shotgun (WGS) entry which is preliminary data.</text>
</comment>
<keyword evidence="11 13" id="KW-0249">Electron transport</keyword>
<reference evidence="15" key="1">
    <citation type="submission" date="2023-10" db="EMBL/GenBank/DDBJ databases">
        <title>Genome assemblies of two species of porcelain crab, Petrolisthes cinctipes and Petrolisthes manimaculis (Anomura: Porcellanidae).</title>
        <authorList>
            <person name="Angst P."/>
        </authorList>
    </citation>
    <scope>NUCLEOTIDE SEQUENCE</scope>
    <source>
        <strain evidence="15">PB745_01</strain>
        <tissue evidence="15">Gill</tissue>
    </source>
</reference>
<evidence type="ECO:0000256" key="9">
    <source>
        <dbReference type="ARBA" id="ARBA00022827"/>
    </source>
</evidence>
<dbReference type="InterPro" id="IPR050566">
    <property type="entry name" value="Deoxyribonucleoside_kinase"/>
</dbReference>
<evidence type="ECO:0000256" key="1">
    <source>
        <dbReference type="ARBA" id="ARBA00001974"/>
    </source>
</evidence>
<dbReference type="Pfam" id="PF01712">
    <property type="entry name" value="dNK"/>
    <property type="match status" value="1"/>
</dbReference>
<gene>
    <name evidence="15" type="ORF">Pcinc_039869</name>
</gene>
<dbReference type="InterPro" id="IPR031314">
    <property type="entry name" value="DNK_dom"/>
</dbReference>
<dbReference type="PIRSF" id="PIRSF000543">
    <property type="entry name" value="NADH_UQ_42KD"/>
    <property type="match status" value="1"/>
</dbReference>
<evidence type="ECO:0000256" key="11">
    <source>
        <dbReference type="ARBA" id="ARBA00022982"/>
    </source>
</evidence>
<evidence type="ECO:0000256" key="7">
    <source>
        <dbReference type="ARBA" id="ARBA00022630"/>
    </source>
</evidence>
<dbReference type="InterPro" id="IPR015828">
    <property type="entry name" value="NDUFA10"/>
</dbReference>
<evidence type="ECO:0000256" key="5">
    <source>
        <dbReference type="ARBA" id="ARBA00017279"/>
    </source>
</evidence>